<dbReference type="EMBL" id="CP001089">
    <property type="protein sequence ID" value="ACD96073.1"/>
    <property type="molecule type" value="Genomic_DNA"/>
</dbReference>
<keyword evidence="2" id="KW-1185">Reference proteome</keyword>
<accession>B3E586</accession>
<proteinExistence type="predicted"/>
<dbReference type="AlphaFoldDB" id="B3E586"/>
<dbReference type="Proteomes" id="UP000002420">
    <property type="component" value="Chromosome"/>
</dbReference>
<dbReference type="HOGENOM" id="CLU_2716686_0_0_7"/>
<name>B3E586_TRIL1</name>
<protein>
    <submittedName>
        <fullName evidence="1">Uncharacterized protein</fullName>
    </submittedName>
</protein>
<dbReference type="KEGG" id="glo:Glov_2357"/>
<reference evidence="1 2" key="1">
    <citation type="submission" date="2008-05" db="EMBL/GenBank/DDBJ databases">
        <title>Complete sequence of chromosome of Geobacter lovleyi SZ.</title>
        <authorList>
            <consortium name="US DOE Joint Genome Institute"/>
            <person name="Lucas S."/>
            <person name="Copeland A."/>
            <person name="Lapidus A."/>
            <person name="Glavina del Rio T."/>
            <person name="Dalin E."/>
            <person name="Tice H."/>
            <person name="Bruce D."/>
            <person name="Goodwin L."/>
            <person name="Pitluck S."/>
            <person name="Chertkov O."/>
            <person name="Meincke L."/>
            <person name="Brettin T."/>
            <person name="Detter J.C."/>
            <person name="Han C."/>
            <person name="Tapia R."/>
            <person name="Kuske C.R."/>
            <person name="Schmutz J."/>
            <person name="Larimer F."/>
            <person name="Land M."/>
            <person name="Hauser L."/>
            <person name="Kyrpides N."/>
            <person name="Mikhailova N."/>
            <person name="Sung Y."/>
            <person name="Fletcher K.E."/>
            <person name="Ritalahti K.M."/>
            <person name="Loeffler F.E."/>
            <person name="Richardson P."/>
        </authorList>
    </citation>
    <scope>NUCLEOTIDE SEQUENCE [LARGE SCALE GENOMIC DNA]</scope>
    <source>
        <strain evidence="2">ATCC BAA-1151 / DSM 17278 / SZ</strain>
    </source>
</reference>
<gene>
    <name evidence="1" type="ordered locus">Glov_2357</name>
</gene>
<evidence type="ECO:0000313" key="1">
    <source>
        <dbReference type="EMBL" id="ACD96073.1"/>
    </source>
</evidence>
<organism evidence="1 2">
    <name type="scientific">Trichlorobacter lovleyi (strain ATCC BAA-1151 / DSM 17278 / SZ)</name>
    <name type="common">Geobacter lovleyi</name>
    <dbReference type="NCBI Taxonomy" id="398767"/>
    <lineage>
        <taxon>Bacteria</taxon>
        <taxon>Pseudomonadati</taxon>
        <taxon>Thermodesulfobacteriota</taxon>
        <taxon>Desulfuromonadia</taxon>
        <taxon>Geobacterales</taxon>
        <taxon>Geobacteraceae</taxon>
        <taxon>Trichlorobacter</taxon>
    </lineage>
</organism>
<sequence length="72" mass="7852">MAVPTLEHAIIGTVVKGTCKQLMSYYDPLCTRVYKHRIDMAAGSRIDRLAAMATVCLVLLIHSVVRVPPIGS</sequence>
<evidence type="ECO:0000313" key="2">
    <source>
        <dbReference type="Proteomes" id="UP000002420"/>
    </source>
</evidence>